<dbReference type="EMBL" id="FPBF01000003">
    <property type="protein sequence ID" value="SFT91064.1"/>
    <property type="molecule type" value="Genomic_DNA"/>
</dbReference>
<evidence type="ECO:0008006" key="4">
    <source>
        <dbReference type="Google" id="ProtNLM"/>
    </source>
</evidence>
<keyword evidence="1" id="KW-0732">Signal</keyword>
<name>A0A1I7BV53_9BACT</name>
<sequence length="423" mass="47808">MVKILRLAAVILFIGVPFFYAQAQSGFIEESVWSNIDPTTGNSSDFIITQDGSKIFGEIAHDYDYSDYEEVTFDIKGNVKTYFPSDLQAFGLENGRFFMCKRLPDSPILEFVQILFSGKLQLDFRKGKYYLDNGKQIQQLRVVKKTLSVGVMSNTRRIKVHSAILKNATLGKCQEELKYLIENADVKENDFIEILEKYHNCEGLPYKIHLDKIPVAKISFTFGLGTGMQFLHKNNPVGRKSSLENPLFYQGFIGLRIHEFRTSPKISVDLRAEYQQSSTSWKIDESNASLIVTGSSTFDQKTLAFPVSLNYSVFKTEQVDIYFGAKAGLLFNKVESDEGTISVTYTHNNKTDISYAPIVDYSKLVLVPGVKIGANFSMGAEKKLFAEIQADYAFNMYQTLLVLYNKPLETNAVFVSLKLGFEL</sequence>
<keyword evidence="3" id="KW-1185">Reference proteome</keyword>
<dbReference type="STRING" id="305507.SAMN04489724_2744"/>
<dbReference type="SUPFAM" id="SSF56925">
    <property type="entry name" value="OMPA-like"/>
    <property type="match status" value="1"/>
</dbReference>
<feature type="signal peptide" evidence="1">
    <location>
        <begin position="1"/>
        <end position="23"/>
    </location>
</feature>
<proteinExistence type="predicted"/>
<dbReference type="InterPro" id="IPR011250">
    <property type="entry name" value="OMP/PagP_B-barrel"/>
</dbReference>
<evidence type="ECO:0000313" key="2">
    <source>
        <dbReference type="EMBL" id="SFT91064.1"/>
    </source>
</evidence>
<accession>A0A1I7BV53</accession>
<evidence type="ECO:0000313" key="3">
    <source>
        <dbReference type="Proteomes" id="UP000199673"/>
    </source>
</evidence>
<dbReference type="Proteomes" id="UP000199673">
    <property type="component" value="Unassembled WGS sequence"/>
</dbReference>
<dbReference type="AlphaFoldDB" id="A0A1I7BV53"/>
<gene>
    <name evidence="2" type="ORF">SAMN04489724_2744</name>
</gene>
<evidence type="ECO:0000256" key="1">
    <source>
        <dbReference type="SAM" id="SignalP"/>
    </source>
</evidence>
<organism evidence="2 3">
    <name type="scientific">Algoriphagus locisalis</name>
    <dbReference type="NCBI Taxonomy" id="305507"/>
    <lineage>
        <taxon>Bacteria</taxon>
        <taxon>Pseudomonadati</taxon>
        <taxon>Bacteroidota</taxon>
        <taxon>Cytophagia</taxon>
        <taxon>Cytophagales</taxon>
        <taxon>Cyclobacteriaceae</taxon>
        <taxon>Algoriphagus</taxon>
    </lineage>
</organism>
<protein>
    <recommendedName>
        <fullName evidence="4">Outer membrane protein beta-barrel domain-containing protein</fullName>
    </recommendedName>
</protein>
<feature type="chain" id="PRO_5011510900" description="Outer membrane protein beta-barrel domain-containing protein" evidence="1">
    <location>
        <begin position="24"/>
        <end position="423"/>
    </location>
</feature>
<reference evidence="3" key="1">
    <citation type="submission" date="2016-10" db="EMBL/GenBank/DDBJ databases">
        <authorList>
            <person name="Varghese N."/>
            <person name="Submissions S."/>
        </authorList>
    </citation>
    <scope>NUCLEOTIDE SEQUENCE [LARGE SCALE GENOMIC DNA]</scope>
    <source>
        <strain evidence="3">DSM 23445</strain>
    </source>
</reference>